<dbReference type="Ensembl" id="ENSPEMT00000041093.1">
    <property type="protein sequence ID" value="ENSPEMP00000035269.1"/>
    <property type="gene ID" value="ENSPEMG00000030181.1"/>
</dbReference>
<proteinExistence type="predicted"/>
<reference evidence="1" key="2">
    <citation type="submission" date="2025-08" db="UniProtKB">
        <authorList>
            <consortium name="Ensembl"/>
        </authorList>
    </citation>
    <scope>IDENTIFICATION</scope>
</reference>
<organism evidence="1 2">
    <name type="scientific">Peromyscus maniculatus bairdii</name>
    <name type="common">Prairie deer mouse</name>
    <dbReference type="NCBI Taxonomy" id="230844"/>
    <lineage>
        <taxon>Eukaryota</taxon>
        <taxon>Metazoa</taxon>
        <taxon>Chordata</taxon>
        <taxon>Craniata</taxon>
        <taxon>Vertebrata</taxon>
        <taxon>Euteleostomi</taxon>
        <taxon>Mammalia</taxon>
        <taxon>Eutheria</taxon>
        <taxon>Euarchontoglires</taxon>
        <taxon>Glires</taxon>
        <taxon>Rodentia</taxon>
        <taxon>Myomorpha</taxon>
        <taxon>Muroidea</taxon>
        <taxon>Cricetidae</taxon>
        <taxon>Neotominae</taxon>
        <taxon>Peromyscus</taxon>
    </lineage>
</organism>
<name>A0A8C8UGM8_PERMB</name>
<keyword evidence="2" id="KW-1185">Reference proteome</keyword>
<dbReference type="AlphaFoldDB" id="A0A8C8UGM8"/>
<accession>A0A8C8UGM8</accession>
<evidence type="ECO:0000313" key="2">
    <source>
        <dbReference type="Proteomes" id="UP000694547"/>
    </source>
</evidence>
<evidence type="ECO:0000313" key="1">
    <source>
        <dbReference type="Ensembl" id="ENSPEMP00000035269.1"/>
    </source>
</evidence>
<sequence>MALETVELHKLKLAALKQEYLAPSLESKGIEQGLICRLQACLEECAHNHCGIMFAMAVS</sequence>
<protein>
    <submittedName>
        <fullName evidence="1">Uncharacterized protein</fullName>
    </submittedName>
</protein>
<reference evidence="1" key="3">
    <citation type="submission" date="2025-09" db="UniProtKB">
        <authorList>
            <consortium name="Ensembl"/>
        </authorList>
    </citation>
    <scope>IDENTIFICATION</scope>
</reference>
<dbReference type="Proteomes" id="UP000694547">
    <property type="component" value="Chromosome 17"/>
</dbReference>
<reference evidence="1 2" key="1">
    <citation type="submission" date="2018-10" db="EMBL/GenBank/DDBJ databases">
        <title>Improved assembly of the deer mouse Peromyscus maniculatus genome.</title>
        <authorList>
            <person name="Lassance J.-M."/>
            <person name="Hoekstra H.E."/>
        </authorList>
    </citation>
    <scope>NUCLEOTIDE SEQUENCE [LARGE SCALE GENOMIC DNA]</scope>
</reference>
<dbReference type="GeneTree" id="ENSGT00940000178340"/>